<organism evidence="3 4">
    <name type="scientific">Pseudooceanicola nanhaiensis</name>
    <dbReference type="NCBI Taxonomy" id="375761"/>
    <lineage>
        <taxon>Bacteria</taxon>
        <taxon>Pseudomonadati</taxon>
        <taxon>Pseudomonadota</taxon>
        <taxon>Alphaproteobacteria</taxon>
        <taxon>Rhodobacterales</taxon>
        <taxon>Paracoccaceae</taxon>
        <taxon>Pseudooceanicola</taxon>
    </lineage>
</organism>
<evidence type="ECO:0000256" key="1">
    <source>
        <dbReference type="SAM" id="SignalP"/>
    </source>
</evidence>
<comment type="caution">
    <text evidence="3">The sequence shown here is derived from an EMBL/GenBank/DDBJ whole genome shotgun (WGS) entry which is preliminary data.</text>
</comment>
<reference evidence="3" key="1">
    <citation type="journal article" date="2014" name="Int. J. Syst. Evol. Microbiol.">
        <title>Complete genome sequence of Corynebacterium casei LMG S-19264T (=DSM 44701T), isolated from a smear-ripened cheese.</title>
        <authorList>
            <consortium name="US DOE Joint Genome Institute (JGI-PGF)"/>
            <person name="Walter F."/>
            <person name="Albersmeier A."/>
            <person name="Kalinowski J."/>
            <person name="Ruckert C."/>
        </authorList>
    </citation>
    <scope>NUCLEOTIDE SEQUENCE</scope>
    <source>
        <strain evidence="3">CGMCC 1.6293</strain>
    </source>
</reference>
<dbReference type="InterPro" id="IPR016047">
    <property type="entry name" value="M23ase_b-sheet_dom"/>
</dbReference>
<dbReference type="SUPFAM" id="SSF51261">
    <property type="entry name" value="Duplicated hybrid motif"/>
    <property type="match status" value="1"/>
</dbReference>
<dbReference type="Pfam" id="PF01551">
    <property type="entry name" value="Peptidase_M23"/>
    <property type="match status" value="1"/>
</dbReference>
<feature type="domain" description="M23ase beta-sheet core" evidence="2">
    <location>
        <begin position="59"/>
        <end position="175"/>
    </location>
</feature>
<keyword evidence="1" id="KW-0732">Signal</keyword>
<name>A0A917WDH2_9RHOB</name>
<dbReference type="InterPro" id="IPR050570">
    <property type="entry name" value="Cell_wall_metabolism_enzyme"/>
</dbReference>
<dbReference type="InterPro" id="IPR011055">
    <property type="entry name" value="Dup_hybrid_motif"/>
</dbReference>
<dbReference type="Proteomes" id="UP000649829">
    <property type="component" value="Unassembled WGS sequence"/>
</dbReference>
<feature type="signal peptide" evidence="1">
    <location>
        <begin position="1"/>
        <end position="16"/>
    </location>
</feature>
<accession>A0A917WDH2</accession>
<evidence type="ECO:0000259" key="2">
    <source>
        <dbReference type="Pfam" id="PF01551"/>
    </source>
</evidence>
<dbReference type="RefSeq" id="WP_036538534.1">
    <property type="nucleotide sequence ID" value="NZ_BMLF01000001.1"/>
</dbReference>
<dbReference type="PANTHER" id="PTHR21666:SF270">
    <property type="entry name" value="MUREIN HYDROLASE ACTIVATOR ENVC"/>
    <property type="match status" value="1"/>
</dbReference>
<reference evidence="3" key="2">
    <citation type="submission" date="2020-09" db="EMBL/GenBank/DDBJ databases">
        <authorList>
            <person name="Sun Q."/>
            <person name="Zhou Y."/>
        </authorList>
    </citation>
    <scope>NUCLEOTIDE SEQUENCE</scope>
    <source>
        <strain evidence="3">CGMCC 1.6293</strain>
    </source>
</reference>
<proteinExistence type="predicted"/>
<sequence>MRLLLLLVLIASPLAAEPPRLALPVDCTLGETCHIQSYVDIDPTDGALDHACGTLSYDTHKGTDFALPDLAAMVAGVSVLAAAPGRVRAVRDGMADVLYTEAEDLGGQDCGNGVVIAHPDSWETQYCHLRQGSVAVREGQEVEAGTRLGRIGLSGRTQFPHLHLSVRHEGRVIDPFAPDAAPGQCGAPGESLFETTLPYRSGGLIAAGFAEAVPDYAAIKAGTAAAPALGAKGPALVIWGFAYGSRPGDVMRLTITQPDGTTYLSTEAGIDRQQAQYFRAAGKRIRRGLRPGRYAGTVTLLRDGRPYDSRETAVIVR</sequence>
<dbReference type="EMBL" id="BMLF01000001">
    <property type="protein sequence ID" value="GGL95190.1"/>
    <property type="molecule type" value="Genomic_DNA"/>
</dbReference>
<dbReference type="AlphaFoldDB" id="A0A917WDH2"/>
<evidence type="ECO:0000313" key="3">
    <source>
        <dbReference type="EMBL" id="GGL95190.1"/>
    </source>
</evidence>
<protein>
    <submittedName>
        <fullName evidence="3">Peptidase M23</fullName>
    </submittedName>
</protein>
<dbReference type="CDD" id="cd12797">
    <property type="entry name" value="M23_peptidase"/>
    <property type="match status" value="1"/>
</dbReference>
<gene>
    <name evidence="3" type="ORF">GCM10011534_16700</name>
</gene>
<keyword evidence="4" id="KW-1185">Reference proteome</keyword>
<dbReference type="PANTHER" id="PTHR21666">
    <property type="entry name" value="PEPTIDASE-RELATED"/>
    <property type="match status" value="1"/>
</dbReference>
<dbReference type="Gene3D" id="2.70.70.10">
    <property type="entry name" value="Glucose Permease (Domain IIA)"/>
    <property type="match status" value="1"/>
</dbReference>
<feature type="chain" id="PRO_5037940260" evidence="1">
    <location>
        <begin position="17"/>
        <end position="317"/>
    </location>
</feature>
<evidence type="ECO:0000313" key="4">
    <source>
        <dbReference type="Proteomes" id="UP000649829"/>
    </source>
</evidence>
<dbReference type="GO" id="GO:0004222">
    <property type="term" value="F:metalloendopeptidase activity"/>
    <property type="evidence" value="ECO:0007669"/>
    <property type="project" value="TreeGrafter"/>
</dbReference>